<evidence type="ECO:0000259" key="2">
    <source>
        <dbReference type="Pfam" id="PF07727"/>
    </source>
</evidence>
<gene>
    <name evidence="3" type="ORF">QYE76_019438</name>
</gene>
<name>A0AAD8R3Z1_LOLMU</name>
<feature type="compositionally biased region" description="Acidic residues" evidence="1">
    <location>
        <begin position="266"/>
        <end position="279"/>
    </location>
</feature>
<evidence type="ECO:0000256" key="1">
    <source>
        <dbReference type="SAM" id="MobiDB-lite"/>
    </source>
</evidence>
<reference evidence="3" key="1">
    <citation type="submission" date="2023-07" db="EMBL/GenBank/DDBJ databases">
        <title>A chromosome-level genome assembly of Lolium multiflorum.</title>
        <authorList>
            <person name="Chen Y."/>
            <person name="Copetti D."/>
            <person name="Kolliker R."/>
            <person name="Studer B."/>
        </authorList>
    </citation>
    <scope>NUCLEOTIDE SEQUENCE</scope>
    <source>
        <strain evidence="3">02402/16</strain>
        <tissue evidence="3">Leaf</tissue>
    </source>
</reference>
<feature type="region of interest" description="Disordered" evidence="1">
    <location>
        <begin position="241"/>
        <end position="292"/>
    </location>
</feature>
<dbReference type="EMBL" id="JAUUTY010000006">
    <property type="protein sequence ID" value="KAK1613921.1"/>
    <property type="molecule type" value="Genomic_DNA"/>
</dbReference>
<keyword evidence="4" id="KW-1185">Reference proteome</keyword>
<dbReference type="Pfam" id="PF07727">
    <property type="entry name" value="RVT_2"/>
    <property type="match status" value="1"/>
</dbReference>
<proteinExistence type="predicted"/>
<feature type="region of interest" description="Disordered" evidence="1">
    <location>
        <begin position="186"/>
        <end position="211"/>
    </location>
</feature>
<organism evidence="3 4">
    <name type="scientific">Lolium multiflorum</name>
    <name type="common">Italian ryegrass</name>
    <name type="synonym">Lolium perenne subsp. multiflorum</name>
    <dbReference type="NCBI Taxonomy" id="4521"/>
    <lineage>
        <taxon>Eukaryota</taxon>
        <taxon>Viridiplantae</taxon>
        <taxon>Streptophyta</taxon>
        <taxon>Embryophyta</taxon>
        <taxon>Tracheophyta</taxon>
        <taxon>Spermatophyta</taxon>
        <taxon>Magnoliopsida</taxon>
        <taxon>Liliopsida</taxon>
        <taxon>Poales</taxon>
        <taxon>Poaceae</taxon>
        <taxon>BOP clade</taxon>
        <taxon>Pooideae</taxon>
        <taxon>Poodae</taxon>
        <taxon>Poeae</taxon>
        <taxon>Poeae Chloroplast Group 2 (Poeae type)</taxon>
        <taxon>Loliodinae</taxon>
        <taxon>Loliinae</taxon>
        <taxon>Lolium</taxon>
    </lineage>
</organism>
<feature type="region of interest" description="Disordered" evidence="1">
    <location>
        <begin position="1"/>
        <end position="67"/>
    </location>
</feature>
<feature type="region of interest" description="Disordered" evidence="1">
    <location>
        <begin position="95"/>
        <end position="123"/>
    </location>
</feature>
<evidence type="ECO:0000313" key="3">
    <source>
        <dbReference type="EMBL" id="KAK1613921.1"/>
    </source>
</evidence>
<dbReference type="AlphaFoldDB" id="A0AAD8R3Z1"/>
<feature type="compositionally biased region" description="Polar residues" evidence="1">
    <location>
        <begin position="1"/>
        <end position="12"/>
    </location>
</feature>
<dbReference type="InterPro" id="IPR013103">
    <property type="entry name" value="RVT_2"/>
</dbReference>
<dbReference type="Proteomes" id="UP001231189">
    <property type="component" value="Unassembled WGS sequence"/>
</dbReference>
<accession>A0AAD8R3Z1</accession>
<feature type="compositionally biased region" description="Low complexity" evidence="1">
    <location>
        <begin position="53"/>
        <end position="62"/>
    </location>
</feature>
<sequence length="397" mass="43638">MAHTLDAQSTTVPGVIASPRACLQRQSTRDNSRTARHGPWPAGTPRRRELPRPSAMPCALPSSSPPLQSPCRATITLVSIPRTLATVRTHALPLRDLGTPAPSTTAAPPTATPQCYKRGTPPTDLSTPFASTHHHTTPRHFNSTQSSPEAVNCKVAAAAGYTEQGGAEATPGSAAATRGILVLDNVAAHPPGDRRSPQRLRPPRSRRSEGKIFVAKNGSFLEKEFLTKEVTGRKVELDEVTEPSLIDQSSAVPNDVPVQPIPIREEENDDDHETSNEEATEPRRSTRERTTPDWYDPCLNVMIVDNNDEDPATYEEAMMSPDSNKWQEAMKSEMGSIYDNQVWTLVDLPDSRKAVENKWIFKRKTDADGNITVYKARLVAKGSDKFKELTTMRLSHL</sequence>
<feature type="compositionally biased region" description="Basic and acidic residues" evidence="1">
    <location>
        <begin position="280"/>
        <end position="291"/>
    </location>
</feature>
<evidence type="ECO:0000313" key="4">
    <source>
        <dbReference type="Proteomes" id="UP001231189"/>
    </source>
</evidence>
<feature type="compositionally biased region" description="Low complexity" evidence="1">
    <location>
        <begin position="99"/>
        <end position="113"/>
    </location>
</feature>
<protein>
    <recommendedName>
        <fullName evidence="2">Reverse transcriptase Ty1/copia-type domain-containing protein</fullName>
    </recommendedName>
</protein>
<comment type="caution">
    <text evidence="3">The sequence shown here is derived from an EMBL/GenBank/DDBJ whole genome shotgun (WGS) entry which is preliminary data.</text>
</comment>
<feature type="domain" description="Reverse transcriptase Ty1/copia-type" evidence="2">
    <location>
        <begin position="340"/>
        <end position="383"/>
    </location>
</feature>